<evidence type="ECO:0000313" key="4">
    <source>
        <dbReference type="Proteomes" id="UP000054302"/>
    </source>
</evidence>
<keyword evidence="2" id="KW-0812">Transmembrane</keyword>
<keyword evidence="2" id="KW-0472">Membrane</keyword>
<reference evidence="3 4" key="1">
    <citation type="submission" date="2015-01" db="EMBL/GenBank/DDBJ databases">
        <title>The Genome Sequence of Exophiala mesophila CBS40295.</title>
        <authorList>
            <consortium name="The Broad Institute Genomics Platform"/>
            <person name="Cuomo C."/>
            <person name="de Hoog S."/>
            <person name="Gorbushina A."/>
            <person name="Stielow B."/>
            <person name="Teixiera M."/>
            <person name="Abouelleil A."/>
            <person name="Chapman S.B."/>
            <person name="Priest M."/>
            <person name="Young S.K."/>
            <person name="Wortman J."/>
            <person name="Nusbaum C."/>
            <person name="Birren B."/>
        </authorList>
    </citation>
    <scope>NUCLEOTIDE SEQUENCE [LARGE SCALE GENOMIC DNA]</scope>
    <source>
        <strain evidence="3 4">CBS 40295</strain>
    </source>
</reference>
<evidence type="ECO:0000313" key="3">
    <source>
        <dbReference type="EMBL" id="KIV90277.1"/>
    </source>
</evidence>
<dbReference type="Proteomes" id="UP000054302">
    <property type="component" value="Unassembled WGS sequence"/>
</dbReference>
<organism evidence="3 4">
    <name type="scientific">Exophiala mesophila</name>
    <name type="common">Black yeast-like fungus</name>
    <dbReference type="NCBI Taxonomy" id="212818"/>
    <lineage>
        <taxon>Eukaryota</taxon>
        <taxon>Fungi</taxon>
        <taxon>Dikarya</taxon>
        <taxon>Ascomycota</taxon>
        <taxon>Pezizomycotina</taxon>
        <taxon>Eurotiomycetes</taxon>
        <taxon>Chaetothyriomycetidae</taxon>
        <taxon>Chaetothyriales</taxon>
        <taxon>Herpotrichiellaceae</taxon>
        <taxon>Exophiala</taxon>
    </lineage>
</organism>
<evidence type="ECO:0000256" key="1">
    <source>
        <dbReference type="SAM" id="MobiDB-lite"/>
    </source>
</evidence>
<dbReference type="RefSeq" id="XP_016221851.1">
    <property type="nucleotide sequence ID" value="XM_016372519.1"/>
</dbReference>
<feature type="region of interest" description="Disordered" evidence="1">
    <location>
        <begin position="16"/>
        <end position="43"/>
    </location>
</feature>
<name>A0A0D1Z607_EXOME</name>
<feature type="transmembrane region" description="Helical" evidence="2">
    <location>
        <begin position="465"/>
        <end position="486"/>
    </location>
</feature>
<evidence type="ECO:0000256" key="2">
    <source>
        <dbReference type="SAM" id="Phobius"/>
    </source>
</evidence>
<dbReference type="AlphaFoldDB" id="A0A0D1Z607"/>
<keyword evidence="4" id="KW-1185">Reference proteome</keyword>
<proteinExistence type="predicted"/>
<dbReference type="OrthoDB" id="5428890at2759"/>
<feature type="compositionally biased region" description="Basic and acidic residues" evidence="1">
    <location>
        <begin position="22"/>
        <end position="38"/>
    </location>
</feature>
<protein>
    <submittedName>
        <fullName evidence="3">Uncharacterized protein</fullName>
    </submittedName>
</protein>
<keyword evidence="2" id="KW-1133">Transmembrane helix</keyword>
<dbReference type="GeneID" id="27325442"/>
<sequence length="507" mass="58091">MLNRVRDFLVPPSILGLNPRSHSRESSKNDIEKQESGMDHGGPQEPDFRNCLYQVLVGDAQPDRILGKCWLWYTGYLDAQIKECFHSTLAPTIVGLNSLCTEDGSRWVAQAAIVYSILTIVAEEIRLRREASIDSIILELDSKRLLKRADGHFLTDDEQNAARQMVWHLVGILTMLYDPMRSTNCRELKVHQPLSSLRGRGRHRKRVLSTFSQSIAKSEEQFHSLLGHFGELLPEAEDMSSNAPLAGSTDNHLNIAYVSFHGLKNVAKLNIEWVNVMNLHLQLDQRKRILRLYRFPAFCRLLWQDDDESCLLQRLFQDHRTSLVASVPTDAARLGISDFLREIILSYRLIFGMDKSSRRAFEGELEAWARDKSHSTPLSSRRLYEMDPLLKLVCQSPSPNPNSPSDLLSLLELLDGEETSTLYPFEEFPFLGKRLAELQRFSIAHKPNDWKSLVWIDRRDVKNFWSIWIAWAVLIVGGATIILQAFQLAFQVWSSIVAFHELNLERG</sequence>
<gene>
    <name evidence="3" type="ORF">PV10_07597</name>
</gene>
<accession>A0A0D1Z607</accession>
<dbReference type="VEuPathDB" id="FungiDB:PV10_07597"/>
<dbReference type="EMBL" id="KN847524">
    <property type="protein sequence ID" value="KIV90277.1"/>
    <property type="molecule type" value="Genomic_DNA"/>
</dbReference>